<accession>A0A166VHW2</accession>
<evidence type="ECO:0000256" key="1">
    <source>
        <dbReference type="SAM" id="SignalP"/>
    </source>
</evidence>
<dbReference type="InterPro" id="IPR029033">
    <property type="entry name" value="His_PPase_superfam"/>
</dbReference>
<sequence length="535" mass="59226">MAHASCHFDHVTLRLLLIVVATSLATSLQDATEKPMTSDKRDVDISWYPPARSQVNNLTSALHASGVYGITYGSSANPNGTPGAYDWCNMPHVRPQDYVPADDAFELHYVELMQRHHKRTPYASNAFPVEPYHWDCEDVRLYLYGEPLQGNRSTAVFRQGYTSSKNPFVPPGWLGSCTFPQITAGGLDDSWQHGADLYAVYHELLRFLPSRQEARQSTITYRVTNNVITHQVAGMVVGGMWSAPGSWPLFVQAPGVDSLEPQYPCSKADSLFGSIKSGSNPEWMRHLDMSADIFRILDDISGVPSNDNGFHASFDHYYDNLSARQCHGKPLPCKLVDGRNSTKCVSQGLADTVYRMGHWEYSQIYRDDSSSLPASVLSLGIWIGELATHLRDVMAGRSTILFSHHTAHDGSVSRLLSVLQIDTMIWPGMGSEVIFELYRHKDDSMNATVGPSCDPDSCLRPTIKHEASFAARKNSTALRSSPSGFYIRVLFGGMVLTSSNPSLGRIDMLPVELLLNYLEELTGKGGRLIKGKCKG</sequence>
<dbReference type="EMBL" id="AZGY01000001">
    <property type="protein sequence ID" value="OAA33680.1"/>
    <property type="molecule type" value="Genomic_DNA"/>
</dbReference>
<dbReference type="PANTHER" id="PTHR11567">
    <property type="entry name" value="ACID PHOSPHATASE-RELATED"/>
    <property type="match status" value="1"/>
</dbReference>
<dbReference type="PANTHER" id="PTHR11567:SF195">
    <property type="entry name" value="ACID PHOSPHATASE, PUTATIVE (AFU_ORTHOLOGUE AFUA_3G14570)-RELATED"/>
    <property type="match status" value="1"/>
</dbReference>
<dbReference type="GO" id="GO:0016791">
    <property type="term" value="F:phosphatase activity"/>
    <property type="evidence" value="ECO:0007669"/>
    <property type="project" value="TreeGrafter"/>
</dbReference>
<gene>
    <name evidence="2" type="ORF">AAL_01145</name>
</gene>
<name>A0A166VHW2_9HYPO</name>
<dbReference type="Proteomes" id="UP000078544">
    <property type="component" value="Unassembled WGS sequence"/>
</dbReference>
<feature type="chain" id="PRO_5007881189" evidence="1">
    <location>
        <begin position="26"/>
        <end position="535"/>
    </location>
</feature>
<dbReference type="AlphaFoldDB" id="A0A166VHW2"/>
<proteinExistence type="predicted"/>
<keyword evidence="1" id="KW-0732">Signal</keyword>
<feature type="signal peptide" evidence="1">
    <location>
        <begin position="1"/>
        <end position="25"/>
    </location>
</feature>
<protein>
    <submittedName>
        <fullName evidence="2">Histidine acid phosphatase family protein</fullName>
    </submittedName>
</protein>
<dbReference type="Gene3D" id="3.40.50.1240">
    <property type="entry name" value="Phosphoglycerate mutase-like"/>
    <property type="match status" value="1"/>
</dbReference>
<evidence type="ECO:0000313" key="3">
    <source>
        <dbReference type="Proteomes" id="UP000078544"/>
    </source>
</evidence>
<dbReference type="InterPro" id="IPR050645">
    <property type="entry name" value="Histidine_acid_phosphatase"/>
</dbReference>
<evidence type="ECO:0000313" key="2">
    <source>
        <dbReference type="EMBL" id="OAA33680.1"/>
    </source>
</evidence>
<dbReference type="OrthoDB" id="10262962at2759"/>
<comment type="caution">
    <text evidence="2">The sequence shown here is derived from an EMBL/GenBank/DDBJ whole genome shotgun (WGS) entry which is preliminary data.</text>
</comment>
<organism evidence="2 3">
    <name type="scientific">Moelleriella libera RCEF 2490</name>
    <dbReference type="NCBI Taxonomy" id="1081109"/>
    <lineage>
        <taxon>Eukaryota</taxon>
        <taxon>Fungi</taxon>
        <taxon>Dikarya</taxon>
        <taxon>Ascomycota</taxon>
        <taxon>Pezizomycotina</taxon>
        <taxon>Sordariomycetes</taxon>
        <taxon>Hypocreomycetidae</taxon>
        <taxon>Hypocreales</taxon>
        <taxon>Clavicipitaceae</taxon>
        <taxon>Moelleriella</taxon>
    </lineage>
</organism>
<reference evidence="2 3" key="1">
    <citation type="journal article" date="2016" name="Genome Biol. Evol.">
        <title>Divergent and convergent evolution of fungal pathogenicity.</title>
        <authorList>
            <person name="Shang Y."/>
            <person name="Xiao G."/>
            <person name="Zheng P."/>
            <person name="Cen K."/>
            <person name="Zhan S."/>
            <person name="Wang C."/>
        </authorList>
    </citation>
    <scope>NUCLEOTIDE SEQUENCE [LARGE SCALE GENOMIC DNA]</scope>
    <source>
        <strain evidence="2 3">RCEF 2490</strain>
    </source>
</reference>
<dbReference type="SUPFAM" id="SSF53254">
    <property type="entry name" value="Phosphoglycerate mutase-like"/>
    <property type="match status" value="1"/>
</dbReference>
<keyword evidence="3" id="KW-1185">Reference proteome</keyword>